<evidence type="ECO:0000256" key="9">
    <source>
        <dbReference type="ARBA" id="ARBA00022777"/>
    </source>
</evidence>
<evidence type="ECO:0000256" key="8">
    <source>
        <dbReference type="ARBA" id="ARBA00022741"/>
    </source>
</evidence>
<evidence type="ECO:0000256" key="14">
    <source>
        <dbReference type="ARBA" id="ARBA00048679"/>
    </source>
</evidence>
<evidence type="ECO:0000256" key="10">
    <source>
        <dbReference type="ARBA" id="ARBA00022801"/>
    </source>
</evidence>
<keyword evidence="18" id="KW-1185">Reference proteome</keyword>
<dbReference type="GO" id="GO:0005524">
    <property type="term" value="F:ATP binding"/>
    <property type="evidence" value="ECO:0007669"/>
    <property type="project" value="UniProtKB-KW"/>
</dbReference>
<proteinExistence type="inferred from homology"/>
<keyword evidence="7" id="KW-0819">tRNA processing</keyword>
<dbReference type="InterPro" id="IPR011009">
    <property type="entry name" value="Kinase-like_dom_sf"/>
</dbReference>
<comment type="catalytic activity">
    <reaction evidence="13">
        <text>L-threonyl-[protein] + ATP = O-phospho-L-threonyl-[protein] + ADP + H(+)</text>
        <dbReference type="Rhea" id="RHEA:46608"/>
        <dbReference type="Rhea" id="RHEA-COMP:11060"/>
        <dbReference type="Rhea" id="RHEA-COMP:11605"/>
        <dbReference type="ChEBI" id="CHEBI:15378"/>
        <dbReference type="ChEBI" id="CHEBI:30013"/>
        <dbReference type="ChEBI" id="CHEBI:30616"/>
        <dbReference type="ChEBI" id="CHEBI:61977"/>
        <dbReference type="ChEBI" id="CHEBI:456216"/>
        <dbReference type="EC" id="2.7.11.1"/>
    </reaction>
</comment>
<evidence type="ECO:0000313" key="17">
    <source>
        <dbReference type="EMBL" id="EEH58399.1"/>
    </source>
</evidence>
<name>C1MP40_MICPC</name>
<dbReference type="PROSITE" id="PS50011">
    <property type="entry name" value="PROTEIN_KINASE_DOM"/>
    <property type="match status" value="1"/>
</dbReference>
<evidence type="ECO:0000256" key="13">
    <source>
        <dbReference type="ARBA" id="ARBA00047899"/>
    </source>
</evidence>
<dbReference type="SUPFAM" id="SSF56112">
    <property type="entry name" value="Protein kinase-like (PK-like)"/>
    <property type="match status" value="1"/>
</dbReference>
<gene>
    <name evidence="17" type="ORF">MICPUCDRAFT_49505</name>
</gene>
<evidence type="ECO:0000256" key="5">
    <source>
        <dbReference type="ARBA" id="ARBA00022553"/>
    </source>
</evidence>
<dbReference type="OMA" id="HKLYMEY"/>
<keyword evidence="4" id="KW-0723">Serine/threonine-protein kinase</keyword>
<dbReference type="OrthoDB" id="3399at2759"/>
<keyword evidence="6" id="KW-0808">Transferase</keyword>
<accession>C1MP40</accession>
<comment type="catalytic activity">
    <reaction evidence="14">
        <text>L-seryl-[protein] + ATP = O-phospho-L-seryl-[protein] + ADP + H(+)</text>
        <dbReference type="Rhea" id="RHEA:17989"/>
        <dbReference type="Rhea" id="RHEA-COMP:9863"/>
        <dbReference type="Rhea" id="RHEA-COMP:11604"/>
        <dbReference type="ChEBI" id="CHEBI:15378"/>
        <dbReference type="ChEBI" id="CHEBI:29999"/>
        <dbReference type="ChEBI" id="CHEBI:30616"/>
        <dbReference type="ChEBI" id="CHEBI:83421"/>
        <dbReference type="ChEBI" id="CHEBI:456216"/>
        <dbReference type="EC" id="2.7.11.1"/>
    </reaction>
</comment>
<dbReference type="InterPro" id="IPR000719">
    <property type="entry name" value="Prot_kinase_dom"/>
</dbReference>
<dbReference type="GO" id="GO:0005634">
    <property type="term" value="C:nucleus"/>
    <property type="evidence" value="ECO:0007669"/>
    <property type="project" value="UniProtKB-SubCell"/>
</dbReference>
<dbReference type="Gene3D" id="1.10.510.10">
    <property type="entry name" value="Transferase(Phosphotransferase) domain 1"/>
    <property type="match status" value="1"/>
</dbReference>
<evidence type="ECO:0000256" key="6">
    <source>
        <dbReference type="ARBA" id="ARBA00022679"/>
    </source>
</evidence>
<dbReference type="GO" id="GO:0005829">
    <property type="term" value="C:cytosol"/>
    <property type="evidence" value="ECO:0007669"/>
    <property type="project" value="TreeGrafter"/>
</dbReference>
<dbReference type="GO" id="GO:0070525">
    <property type="term" value="P:tRNA threonylcarbamoyladenosine metabolic process"/>
    <property type="evidence" value="ECO:0007669"/>
    <property type="project" value="TreeGrafter"/>
</dbReference>
<dbReference type="EMBL" id="GG663737">
    <property type="protein sequence ID" value="EEH58399.1"/>
    <property type="molecule type" value="Genomic_DNA"/>
</dbReference>
<sequence length="258" mass="28656">MTATAKRKASEVVDDAVPPTTTAEAATTTTTTTTTKVVDLIKNLGGYDNMISQGAEGRVFAVTFLGKPAIVKQRFEKTYRHPILDKKLTKSRLNMEARGMMRARKLGVITPTLYYVDTHQAAIYMERVDGASLKELIRAGAMTEEEMRDVGEEIGRVVAAMHDGGLIHGDLTTSNILLRARDQKVVVIDFGLAHNSIIPEDKGVDLYVLERAITVTHRSAAMFEHVMAAYKQHSRQWSASFNKFAEVRMRGRKRSMIG</sequence>
<evidence type="ECO:0000256" key="12">
    <source>
        <dbReference type="ARBA" id="ARBA00023242"/>
    </source>
</evidence>
<feature type="compositionally biased region" description="Low complexity" evidence="15">
    <location>
        <begin position="20"/>
        <end position="29"/>
    </location>
</feature>
<dbReference type="GO" id="GO:0000408">
    <property type="term" value="C:EKC/KEOPS complex"/>
    <property type="evidence" value="ECO:0007669"/>
    <property type="project" value="UniProtKB-ARBA"/>
</dbReference>
<feature type="domain" description="Protein kinase" evidence="16">
    <location>
        <begin position="45"/>
        <end position="258"/>
    </location>
</feature>
<evidence type="ECO:0000256" key="15">
    <source>
        <dbReference type="SAM" id="MobiDB-lite"/>
    </source>
</evidence>
<keyword evidence="11" id="KW-0067">ATP-binding</keyword>
<comment type="similarity">
    <text evidence="2">Belongs to the protein kinase superfamily. BUD32 family.</text>
</comment>
<dbReference type="STRING" id="564608.C1MP40"/>
<dbReference type="Proteomes" id="UP000001876">
    <property type="component" value="Unassembled WGS sequence"/>
</dbReference>
<evidence type="ECO:0000256" key="2">
    <source>
        <dbReference type="ARBA" id="ARBA00010630"/>
    </source>
</evidence>
<dbReference type="GO" id="GO:0008033">
    <property type="term" value="P:tRNA processing"/>
    <property type="evidence" value="ECO:0007669"/>
    <property type="project" value="UniProtKB-KW"/>
</dbReference>
<dbReference type="eggNOG" id="KOG3087">
    <property type="taxonomic scope" value="Eukaryota"/>
</dbReference>
<keyword evidence="5" id="KW-0597">Phosphoprotein</keyword>
<dbReference type="PANTHER" id="PTHR12209">
    <property type="entry name" value="NON-SPECIFIC SERINE/THREONINE PROTEIN KINASE"/>
    <property type="match status" value="1"/>
</dbReference>
<dbReference type="GO" id="GO:0016787">
    <property type="term" value="F:hydrolase activity"/>
    <property type="evidence" value="ECO:0007669"/>
    <property type="project" value="UniProtKB-KW"/>
</dbReference>
<comment type="subcellular location">
    <subcellularLocation>
        <location evidence="1">Nucleus</location>
    </subcellularLocation>
</comment>
<dbReference type="EC" id="2.7.11.1" evidence="3"/>
<dbReference type="InterPro" id="IPR008266">
    <property type="entry name" value="Tyr_kinase_AS"/>
</dbReference>
<dbReference type="AlphaFoldDB" id="C1MP40"/>
<dbReference type="KEGG" id="mpp:MICPUCDRAFT_49505"/>
<protein>
    <recommendedName>
        <fullName evidence="3">non-specific serine/threonine protein kinase</fullName>
        <ecNumber evidence="3">2.7.11.1</ecNumber>
    </recommendedName>
</protein>
<dbReference type="PANTHER" id="PTHR12209:SF0">
    <property type="entry name" value="EKC_KEOPS COMPLEX SUBUNIT TP53RK"/>
    <property type="match status" value="1"/>
</dbReference>
<evidence type="ECO:0000256" key="11">
    <source>
        <dbReference type="ARBA" id="ARBA00022840"/>
    </source>
</evidence>
<dbReference type="RefSeq" id="XP_003056754.1">
    <property type="nucleotide sequence ID" value="XM_003056708.1"/>
</dbReference>
<dbReference type="InterPro" id="IPR022495">
    <property type="entry name" value="Bud32"/>
</dbReference>
<dbReference type="PROSITE" id="PS00109">
    <property type="entry name" value="PROTEIN_KINASE_TYR"/>
    <property type="match status" value="1"/>
</dbReference>
<dbReference type="FunFam" id="1.10.510.10:FF:000323">
    <property type="entry name" value="TP53-regulating kinase, putative"/>
    <property type="match status" value="1"/>
</dbReference>
<evidence type="ECO:0000256" key="4">
    <source>
        <dbReference type="ARBA" id="ARBA00022527"/>
    </source>
</evidence>
<organism evidence="18">
    <name type="scientific">Micromonas pusilla (strain CCMP1545)</name>
    <name type="common">Picoplanktonic green alga</name>
    <dbReference type="NCBI Taxonomy" id="564608"/>
    <lineage>
        <taxon>Eukaryota</taxon>
        <taxon>Viridiplantae</taxon>
        <taxon>Chlorophyta</taxon>
        <taxon>Mamiellophyceae</taxon>
        <taxon>Mamiellales</taxon>
        <taxon>Mamiellaceae</taxon>
        <taxon>Micromonas</taxon>
    </lineage>
</organism>
<evidence type="ECO:0000259" key="16">
    <source>
        <dbReference type="PROSITE" id="PS50011"/>
    </source>
</evidence>
<feature type="region of interest" description="Disordered" evidence="15">
    <location>
        <begin position="1"/>
        <end position="29"/>
    </location>
</feature>
<dbReference type="Gene3D" id="3.30.200.20">
    <property type="entry name" value="Phosphorylase Kinase, domain 1"/>
    <property type="match status" value="1"/>
</dbReference>
<dbReference type="GO" id="GO:0004674">
    <property type="term" value="F:protein serine/threonine kinase activity"/>
    <property type="evidence" value="ECO:0007669"/>
    <property type="project" value="UniProtKB-KW"/>
</dbReference>
<keyword evidence="8" id="KW-0547">Nucleotide-binding</keyword>
<dbReference type="GeneID" id="9682658"/>
<reference evidence="17 18" key="1">
    <citation type="journal article" date="2009" name="Science">
        <title>Green evolution and dynamic adaptations revealed by genomes of the marine picoeukaryotes Micromonas.</title>
        <authorList>
            <person name="Worden A.Z."/>
            <person name="Lee J.H."/>
            <person name="Mock T."/>
            <person name="Rouze P."/>
            <person name="Simmons M.P."/>
            <person name="Aerts A.L."/>
            <person name="Allen A.E."/>
            <person name="Cuvelier M.L."/>
            <person name="Derelle E."/>
            <person name="Everett M.V."/>
            <person name="Foulon E."/>
            <person name="Grimwood J."/>
            <person name="Gundlach H."/>
            <person name="Henrissat B."/>
            <person name="Napoli C."/>
            <person name="McDonald S.M."/>
            <person name="Parker M.S."/>
            <person name="Rombauts S."/>
            <person name="Salamov A."/>
            <person name="Von Dassow P."/>
            <person name="Badger J.H."/>
            <person name="Coutinho P.M."/>
            <person name="Demir E."/>
            <person name="Dubchak I."/>
            <person name="Gentemann C."/>
            <person name="Eikrem W."/>
            <person name="Gready J.E."/>
            <person name="John U."/>
            <person name="Lanier W."/>
            <person name="Lindquist E.A."/>
            <person name="Lucas S."/>
            <person name="Mayer K.F."/>
            <person name="Moreau H."/>
            <person name="Not F."/>
            <person name="Otillar R."/>
            <person name="Panaud O."/>
            <person name="Pangilinan J."/>
            <person name="Paulsen I."/>
            <person name="Piegu B."/>
            <person name="Poliakov A."/>
            <person name="Robbens S."/>
            <person name="Schmutz J."/>
            <person name="Toulza E."/>
            <person name="Wyss T."/>
            <person name="Zelensky A."/>
            <person name="Zhou K."/>
            <person name="Armbrust E.V."/>
            <person name="Bhattacharya D."/>
            <person name="Goodenough U.W."/>
            <person name="Van de Peer Y."/>
            <person name="Grigoriev I.V."/>
        </authorList>
    </citation>
    <scope>NUCLEOTIDE SEQUENCE [LARGE SCALE GENOMIC DNA]</scope>
    <source>
        <strain evidence="17 18">CCMP1545</strain>
    </source>
</reference>
<keyword evidence="10" id="KW-0378">Hydrolase</keyword>
<dbReference type="SMART" id="SM00220">
    <property type="entry name" value="S_TKc"/>
    <property type="match status" value="1"/>
</dbReference>
<evidence type="ECO:0000313" key="18">
    <source>
        <dbReference type="Proteomes" id="UP000001876"/>
    </source>
</evidence>
<keyword evidence="9" id="KW-0418">Kinase</keyword>
<dbReference type="FunFam" id="3.30.200.20:FF:000201">
    <property type="entry name" value="TP53-regulating kinase isoform X1"/>
    <property type="match status" value="1"/>
</dbReference>
<evidence type="ECO:0000256" key="1">
    <source>
        <dbReference type="ARBA" id="ARBA00004123"/>
    </source>
</evidence>
<dbReference type="Pfam" id="PF00069">
    <property type="entry name" value="Pkinase"/>
    <property type="match status" value="1"/>
</dbReference>
<keyword evidence="12" id="KW-0539">Nucleus</keyword>
<dbReference type="NCBIfam" id="TIGR03724">
    <property type="entry name" value="arch_bud32"/>
    <property type="match status" value="1"/>
</dbReference>
<evidence type="ECO:0000256" key="3">
    <source>
        <dbReference type="ARBA" id="ARBA00012513"/>
    </source>
</evidence>
<evidence type="ECO:0000256" key="7">
    <source>
        <dbReference type="ARBA" id="ARBA00022694"/>
    </source>
</evidence>